<keyword evidence="2" id="KW-0143">Chaperone</keyword>
<dbReference type="InterPro" id="IPR038277">
    <property type="entry name" value="UreF_sf"/>
</dbReference>
<dbReference type="PANTHER" id="PTHR33620:SF1">
    <property type="entry name" value="UREASE ACCESSORY PROTEIN F"/>
    <property type="match status" value="1"/>
</dbReference>
<dbReference type="PANTHER" id="PTHR33620">
    <property type="entry name" value="UREASE ACCESSORY PROTEIN F"/>
    <property type="match status" value="1"/>
</dbReference>
<dbReference type="GO" id="GO:0016151">
    <property type="term" value="F:nickel cation binding"/>
    <property type="evidence" value="ECO:0007669"/>
    <property type="project" value="InterPro"/>
</dbReference>
<dbReference type="Gene3D" id="1.10.4190.10">
    <property type="entry name" value="Urease accessory protein UreF"/>
    <property type="match status" value="1"/>
</dbReference>
<evidence type="ECO:0000313" key="3">
    <source>
        <dbReference type="EMBL" id="PVU76214.1"/>
    </source>
</evidence>
<gene>
    <name evidence="3" type="ORF">DDW13_03815</name>
</gene>
<keyword evidence="1" id="KW-0996">Nickel insertion</keyword>
<dbReference type="AlphaFoldDB" id="A0A2T9X7Z0"/>
<dbReference type="Proteomes" id="UP000245638">
    <property type="component" value="Unassembled WGS sequence"/>
</dbReference>
<comment type="caution">
    <text evidence="3">The sequence shown here is derived from an EMBL/GenBank/DDBJ whole genome shotgun (WGS) entry which is preliminary data.</text>
</comment>
<protein>
    <submittedName>
        <fullName evidence="3">Urease accessory protein UreF</fullName>
    </submittedName>
</protein>
<dbReference type="PIRSF" id="PIRSF009467">
    <property type="entry name" value="Ureas_acces_UreF"/>
    <property type="match status" value="1"/>
</dbReference>
<evidence type="ECO:0000256" key="1">
    <source>
        <dbReference type="ARBA" id="ARBA00022988"/>
    </source>
</evidence>
<name>A0A2T9X7Z0_9CREN</name>
<reference evidence="3 4" key="1">
    <citation type="journal article" date="2015" name="Appl. Environ. Microbiol.">
        <title>Nanoarchaeota, Their Sulfolobales Host, and Nanoarchaeota Virus Distribution across Yellowstone National Park Hot Springs.</title>
        <authorList>
            <person name="Munson-McGee J.H."/>
            <person name="Field E.K."/>
            <person name="Bateson M."/>
            <person name="Rooney C."/>
            <person name="Stepanauskas R."/>
            <person name="Young M.J."/>
        </authorList>
    </citation>
    <scope>NUCLEOTIDE SEQUENCE [LARGE SCALE GENOMIC DNA]</scope>
    <source>
        <strain evidence="3">SCGC AC-742_N10</strain>
    </source>
</reference>
<proteinExistence type="predicted"/>
<evidence type="ECO:0000256" key="2">
    <source>
        <dbReference type="ARBA" id="ARBA00023186"/>
    </source>
</evidence>
<organism evidence="3 4">
    <name type="scientific">Acidianus hospitalis</name>
    <dbReference type="NCBI Taxonomy" id="563177"/>
    <lineage>
        <taxon>Archaea</taxon>
        <taxon>Thermoproteota</taxon>
        <taxon>Thermoprotei</taxon>
        <taxon>Sulfolobales</taxon>
        <taxon>Sulfolobaceae</taxon>
        <taxon>Acidianus</taxon>
    </lineage>
</organism>
<sequence>MFKFQLFDSAFPIGSFNYSSAVEEAYARGINVIEFIKAVYKNVIIRGDLVMAKLAFTNPEQADKILYASKVTKELREMSVNMGRSIVYLNLCEEKFFEKVKKGESPGTYPVVMARLCKCLKIDEKDCLEGIAYSELSQMVFSAIRLGAIDFIQGQKLMLELSYEEESEFAPFNPLQDILSKLHENREPKVFMS</sequence>
<accession>A0A2T9X7Z0</accession>
<dbReference type="EMBL" id="QEFD01000119">
    <property type="protein sequence ID" value="PVU76214.1"/>
    <property type="molecule type" value="Genomic_DNA"/>
</dbReference>
<dbReference type="InterPro" id="IPR002639">
    <property type="entry name" value="UreF"/>
</dbReference>
<evidence type="ECO:0000313" key="4">
    <source>
        <dbReference type="Proteomes" id="UP000245638"/>
    </source>
</evidence>
<dbReference type="Pfam" id="PF01730">
    <property type="entry name" value="UreF"/>
    <property type="match status" value="1"/>
</dbReference>